<dbReference type="EMBL" id="AMQX01000006">
    <property type="protein sequence ID" value="EKS51053.1"/>
    <property type="molecule type" value="Genomic_DNA"/>
</dbReference>
<protein>
    <submittedName>
        <fullName evidence="1">Uncharacterized protein</fullName>
    </submittedName>
</protein>
<dbReference type="Proteomes" id="UP000009352">
    <property type="component" value="Unassembled WGS sequence"/>
</dbReference>
<comment type="caution">
    <text evidence="1">The sequence shown here is derived from an EMBL/GenBank/DDBJ whole genome shotgun (WGS) entry which is preliminary data.</text>
</comment>
<sequence length="48" mass="5231">MHDGTNSAMIAMSRSGDHGCFLAFELGASVEAFLVCSRQRYQLSACFN</sequence>
<evidence type="ECO:0000313" key="1">
    <source>
        <dbReference type="EMBL" id="EKS51053.1"/>
    </source>
</evidence>
<reference evidence="1 2" key="1">
    <citation type="journal article" date="2013" name="Genome Announc.">
        <title>Draft Genome Sequence of Staphylococcus simulans UMC-CNS-990, Isolated from a Case of Chronic Bovine Mastitis.</title>
        <authorList>
            <person name="Calcutt M.J."/>
            <person name="Foecking M.F."/>
            <person name="Hsieh H.Y."/>
            <person name="Perry J."/>
            <person name="Stewart G.C."/>
            <person name="Middleton J.R."/>
        </authorList>
    </citation>
    <scope>NUCLEOTIDE SEQUENCE [LARGE SCALE GENOMIC DNA]</scope>
    <source>
        <strain evidence="1 2">LRHMDP3</strain>
    </source>
</reference>
<organism evidence="1 2">
    <name type="scientific">Lacticaseibacillus rhamnosus LRHMDP3</name>
    <dbReference type="NCBI Taxonomy" id="1203259"/>
    <lineage>
        <taxon>Bacteria</taxon>
        <taxon>Bacillati</taxon>
        <taxon>Bacillota</taxon>
        <taxon>Bacilli</taxon>
        <taxon>Lactobacillales</taxon>
        <taxon>Lactobacillaceae</taxon>
        <taxon>Lacticaseibacillus</taxon>
    </lineage>
</organism>
<proteinExistence type="predicted"/>
<dbReference type="AlphaFoldDB" id="A0AB33XUJ9"/>
<name>A0AB33XUJ9_LACRH</name>
<gene>
    <name evidence="1" type="ORF">LRHMDP3_1436</name>
</gene>
<accession>A0AB33XUJ9</accession>
<evidence type="ECO:0000313" key="2">
    <source>
        <dbReference type="Proteomes" id="UP000009352"/>
    </source>
</evidence>